<evidence type="ECO:0000256" key="3">
    <source>
        <dbReference type="ARBA" id="ARBA00005957"/>
    </source>
</evidence>
<comment type="similarity">
    <text evidence="2">Belongs to the peptidase M28 family. M28B subfamily.</text>
</comment>
<dbReference type="Pfam" id="PF02225">
    <property type="entry name" value="PA"/>
    <property type="match status" value="1"/>
</dbReference>
<keyword evidence="5 10" id="KW-0645">Protease</keyword>
<dbReference type="AlphaFoldDB" id="A0A084AV92"/>
<dbReference type="EMBL" id="KL648534">
    <property type="protein sequence ID" value="KEY69221.1"/>
    <property type="molecule type" value="Genomic_DNA"/>
</dbReference>
<evidence type="ECO:0000256" key="6">
    <source>
        <dbReference type="ARBA" id="ARBA00022723"/>
    </source>
</evidence>
<evidence type="ECO:0000313" key="14">
    <source>
        <dbReference type="Proteomes" id="UP000028045"/>
    </source>
</evidence>
<comment type="cofactor">
    <cofactor evidence="1">
        <name>Zn(2+)</name>
        <dbReference type="ChEBI" id="CHEBI:29105"/>
    </cofactor>
</comment>
<evidence type="ECO:0000256" key="8">
    <source>
        <dbReference type="ARBA" id="ARBA00022801"/>
    </source>
</evidence>
<feature type="chain" id="PRO_5005105776" description="Peptide hydrolase" evidence="10">
    <location>
        <begin position="25"/>
        <end position="502"/>
    </location>
</feature>
<evidence type="ECO:0000256" key="2">
    <source>
        <dbReference type="ARBA" id="ARBA00005634"/>
    </source>
</evidence>
<accession>A0A084AV92</accession>
<dbReference type="GO" id="GO:0008235">
    <property type="term" value="F:metalloexopeptidase activity"/>
    <property type="evidence" value="ECO:0007669"/>
    <property type="project" value="InterPro"/>
</dbReference>
<dbReference type="EC" id="3.4.-.-" evidence="10"/>
<reference evidence="13 14" key="1">
    <citation type="journal article" date="2014" name="BMC Genomics">
        <title>Comparative genome sequencing reveals chemotype-specific gene clusters in the toxigenic black mold Stachybotrys.</title>
        <authorList>
            <person name="Semeiks J."/>
            <person name="Borek D."/>
            <person name="Otwinowski Z."/>
            <person name="Grishin N.V."/>
        </authorList>
    </citation>
    <scope>NUCLEOTIDE SEQUENCE [LARGE SCALE GENOMIC DNA]</scope>
    <source>
        <strain evidence="14">CBS 109288 / IBT 7711</strain>
    </source>
</reference>
<sequence length="502" mass="53421">MPSAQSTFSGLGAVLLALSPLVAAVPNGTCLPLVRDEELQASITLDNLYEHAEALQAIAYASPGRNRVAGSIGHNDTIDYIVEQLEALGDYYSIEVQPWNGQIQQSGEMSLFIDGVEYESQVVEFSSNASVADAPLVAVADLGCFIEDYPATVAGSIALIHRGSCPFSQKAALAAEAGALAIVLWNNEPGIIAATYGGFDESYAPGGSISQADGEDLVALLSNTTLTASIDITTIIEFVDSANVIATSKYGDPDNILFLGAHSDSVSDGPGINDDGSGVVGILETAIQLAKWRTNAKIQFGWWTAEEAGLLGSTYYVSTLTEEELLRIRLYLNFDMIASPNYILGHYDGDGSEFGIEGPPGSAEVEHFFEAYYESLGLNHTATQFNGRSDYAGFMDAGVPSGGLDAGADEVKTPEWVDMFGGTAGIILDPNYHSAADDVSNLNATAWEIMSRGIAHAVAVYGRNAFEGFPPRETLEKRSIDVVATPKRTVERLQSQRFPVTI</sequence>
<keyword evidence="14" id="KW-1185">Reference proteome</keyword>
<evidence type="ECO:0000259" key="11">
    <source>
        <dbReference type="Pfam" id="PF02225"/>
    </source>
</evidence>
<keyword evidence="4" id="KW-0031">Aminopeptidase</keyword>
<dbReference type="InterPro" id="IPR046450">
    <property type="entry name" value="PA_dom_sf"/>
</dbReference>
<dbReference type="InterPro" id="IPR007484">
    <property type="entry name" value="Peptidase_M28"/>
</dbReference>
<gene>
    <name evidence="13" type="ORF">S7711_01677</name>
</gene>
<dbReference type="PANTHER" id="PTHR12147:SF26">
    <property type="entry name" value="PEPTIDASE M28 DOMAIN-CONTAINING PROTEIN"/>
    <property type="match status" value="1"/>
</dbReference>
<keyword evidence="6 10" id="KW-0479">Metal-binding</keyword>
<evidence type="ECO:0000256" key="9">
    <source>
        <dbReference type="ARBA" id="ARBA00022833"/>
    </source>
</evidence>
<dbReference type="InterPro" id="IPR045175">
    <property type="entry name" value="M28_fam"/>
</dbReference>
<dbReference type="Proteomes" id="UP000028045">
    <property type="component" value="Unassembled WGS sequence"/>
</dbReference>
<protein>
    <recommendedName>
        <fullName evidence="10">Peptide hydrolase</fullName>
        <ecNumber evidence="10">3.4.-.-</ecNumber>
    </recommendedName>
</protein>
<dbReference type="SUPFAM" id="SSF53187">
    <property type="entry name" value="Zn-dependent exopeptidases"/>
    <property type="match status" value="1"/>
</dbReference>
<keyword evidence="9 10" id="KW-0862">Zinc</keyword>
<evidence type="ECO:0000313" key="13">
    <source>
        <dbReference type="EMBL" id="KEY69221.1"/>
    </source>
</evidence>
<feature type="signal peptide" evidence="10">
    <location>
        <begin position="1"/>
        <end position="24"/>
    </location>
</feature>
<dbReference type="InterPro" id="IPR003137">
    <property type="entry name" value="PA_domain"/>
</dbReference>
<dbReference type="SUPFAM" id="SSF52025">
    <property type="entry name" value="PA domain"/>
    <property type="match status" value="1"/>
</dbReference>
<name>A0A084AV92_STACB</name>
<dbReference type="CDD" id="cd03876">
    <property type="entry name" value="M28_SGAP_like"/>
    <property type="match status" value="1"/>
</dbReference>
<evidence type="ECO:0000256" key="5">
    <source>
        <dbReference type="ARBA" id="ARBA00022670"/>
    </source>
</evidence>
<organism evidence="13 14">
    <name type="scientific">Stachybotrys chartarum (strain CBS 109288 / IBT 7711)</name>
    <name type="common">Toxic black mold</name>
    <name type="synonym">Stilbospora chartarum</name>
    <dbReference type="NCBI Taxonomy" id="1280523"/>
    <lineage>
        <taxon>Eukaryota</taxon>
        <taxon>Fungi</taxon>
        <taxon>Dikarya</taxon>
        <taxon>Ascomycota</taxon>
        <taxon>Pezizomycotina</taxon>
        <taxon>Sordariomycetes</taxon>
        <taxon>Hypocreomycetidae</taxon>
        <taxon>Hypocreales</taxon>
        <taxon>Stachybotryaceae</taxon>
        <taxon>Stachybotrys</taxon>
    </lineage>
</organism>
<feature type="domain" description="Peptidase M28" evidence="12">
    <location>
        <begin position="243"/>
        <end position="457"/>
    </location>
</feature>
<evidence type="ECO:0000256" key="7">
    <source>
        <dbReference type="ARBA" id="ARBA00022729"/>
    </source>
</evidence>
<dbReference type="OrthoDB" id="10013407at2759"/>
<dbReference type="Gene3D" id="3.40.630.10">
    <property type="entry name" value="Zn peptidases"/>
    <property type="match status" value="1"/>
</dbReference>
<keyword evidence="8 10" id="KW-0378">Hydrolase</keyword>
<dbReference type="InterPro" id="IPR041756">
    <property type="entry name" value="M28_SGAP-like"/>
</dbReference>
<evidence type="ECO:0000256" key="1">
    <source>
        <dbReference type="ARBA" id="ARBA00001947"/>
    </source>
</evidence>
<dbReference type="Pfam" id="PF04389">
    <property type="entry name" value="Peptidase_M28"/>
    <property type="match status" value="1"/>
</dbReference>
<proteinExistence type="inferred from homology"/>
<keyword evidence="7 10" id="KW-0732">Signal</keyword>
<dbReference type="GO" id="GO:0046872">
    <property type="term" value="F:metal ion binding"/>
    <property type="evidence" value="ECO:0007669"/>
    <property type="project" value="UniProtKB-KW"/>
</dbReference>
<dbReference type="GO" id="GO:0004177">
    <property type="term" value="F:aminopeptidase activity"/>
    <property type="evidence" value="ECO:0007669"/>
    <property type="project" value="UniProtKB-KW"/>
</dbReference>
<dbReference type="GO" id="GO:0006508">
    <property type="term" value="P:proteolysis"/>
    <property type="evidence" value="ECO:0007669"/>
    <property type="project" value="UniProtKB-KW"/>
</dbReference>
<evidence type="ECO:0000259" key="12">
    <source>
        <dbReference type="Pfam" id="PF04389"/>
    </source>
</evidence>
<evidence type="ECO:0000256" key="4">
    <source>
        <dbReference type="ARBA" id="ARBA00022438"/>
    </source>
</evidence>
<evidence type="ECO:0000256" key="10">
    <source>
        <dbReference type="RuleBase" id="RU361240"/>
    </source>
</evidence>
<dbReference type="PANTHER" id="PTHR12147">
    <property type="entry name" value="METALLOPEPTIDASE M28 FAMILY MEMBER"/>
    <property type="match status" value="1"/>
</dbReference>
<dbReference type="HOGENOM" id="CLU_024336_0_0_1"/>
<comment type="similarity">
    <text evidence="3">Belongs to the peptidase M28 family. M28A subfamily.</text>
</comment>
<dbReference type="Gene3D" id="3.50.30.30">
    <property type="match status" value="1"/>
</dbReference>
<feature type="domain" description="PA" evidence="11">
    <location>
        <begin position="134"/>
        <end position="217"/>
    </location>
</feature>